<reference evidence="1 2" key="1">
    <citation type="submission" date="2016-06" db="EMBL/GenBank/DDBJ databases">
        <authorList>
            <person name="Kjaerup R.B."/>
            <person name="Dalgaard T.S."/>
            <person name="Juul-Madsen H.R."/>
        </authorList>
    </citation>
    <scope>NUCLEOTIDE SEQUENCE [LARGE SCALE GENOMIC DNA]</scope>
    <source>
        <strain evidence="1 2">DSM 43904</strain>
    </source>
</reference>
<dbReference type="AlphaFoldDB" id="A0A1C5GW36"/>
<gene>
    <name evidence="1" type="ORF">GA0070609_0504</name>
</gene>
<accession>A0A1C5GW36</accession>
<name>A0A1C5GW36_9ACTN</name>
<evidence type="ECO:0000313" key="2">
    <source>
        <dbReference type="Proteomes" id="UP000198217"/>
    </source>
</evidence>
<dbReference type="EMBL" id="LT607750">
    <property type="protein sequence ID" value="SCG37995.1"/>
    <property type="molecule type" value="Genomic_DNA"/>
</dbReference>
<keyword evidence="2" id="KW-1185">Reference proteome</keyword>
<dbReference type="Proteomes" id="UP000198217">
    <property type="component" value="Chromosome I"/>
</dbReference>
<organism evidence="1 2">
    <name type="scientific">Micromonospora echinaurantiaca</name>
    <dbReference type="NCBI Taxonomy" id="47857"/>
    <lineage>
        <taxon>Bacteria</taxon>
        <taxon>Bacillati</taxon>
        <taxon>Actinomycetota</taxon>
        <taxon>Actinomycetes</taxon>
        <taxon>Micromonosporales</taxon>
        <taxon>Micromonosporaceae</taxon>
        <taxon>Micromonospora</taxon>
    </lineage>
</organism>
<dbReference type="RefSeq" id="WP_088992294.1">
    <property type="nucleotide sequence ID" value="NZ_LT607750.1"/>
</dbReference>
<proteinExistence type="predicted"/>
<evidence type="ECO:0000313" key="1">
    <source>
        <dbReference type="EMBL" id="SCG37995.1"/>
    </source>
</evidence>
<sequence>MRTLPTLPACEEPATVRIELYSADSLDACAYTCIAHAVHATAAIARVGLDAHPVGMAPDLAGPCGHLHVYPTGTLADAPPPPSGTLR</sequence>
<protein>
    <submittedName>
        <fullName evidence="1">Uncharacterized protein</fullName>
    </submittedName>
</protein>